<proteinExistence type="predicted"/>
<dbReference type="InterPro" id="IPR050679">
    <property type="entry name" value="Bact_HTH_transcr_reg"/>
</dbReference>
<dbReference type="PANTHER" id="PTHR44846:SF1">
    <property type="entry name" value="MANNOSYL-D-GLYCERATE TRANSPORT_METABOLISM SYSTEM REPRESSOR MNGR-RELATED"/>
    <property type="match status" value="1"/>
</dbReference>
<dbReference type="Gene3D" id="1.10.10.10">
    <property type="entry name" value="Winged helix-like DNA-binding domain superfamily/Winged helix DNA-binding domain"/>
    <property type="match status" value="1"/>
</dbReference>
<protein>
    <submittedName>
        <fullName evidence="5">GntR family transcriptional regulator</fullName>
    </submittedName>
</protein>
<evidence type="ECO:0000256" key="2">
    <source>
        <dbReference type="ARBA" id="ARBA00023125"/>
    </source>
</evidence>
<dbReference type="RefSeq" id="WP_024003621.1">
    <property type="nucleotide sequence ID" value="NZ_KI650979.1"/>
</dbReference>
<dbReference type="Proteomes" id="UP000018733">
    <property type="component" value="Unassembled WGS sequence"/>
</dbReference>
<keyword evidence="3" id="KW-0804">Transcription</keyword>
<evidence type="ECO:0000259" key="4">
    <source>
        <dbReference type="PROSITE" id="PS50949"/>
    </source>
</evidence>
<dbReference type="eggNOG" id="COG2188">
    <property type="taxonomic scope" value="Bacteria"/>
</dbReference>
<dbReference type="SUPFAM" id="SSF46785">
    <property type="entry name" value="Winged helix' DNA-binding domain"/>
    <property type="match status" value="1"/>
</dbReference>
<organism evidence="5 6">
    <name type="scientific">Advenella kashmirensis W13003</name>
    <dbReference type="NCBI Taxonomy" id="1424334"/>
    <lineage>
        <taxon>Bacteria</taxon>
        <taxon>Pseudomonadati</taxon>
        <taxon>Pseudomonadota</taxon>
        <taxon>Betaproteobacteria</taxon>
        <taxon>Burkholderiales</taxon>
        <taxon>Alcaligenaceae</taxon>
    </lineage>
</organism>
<dbReference type="PATRIC" id="fig|1424334.3.peg.555"/>
<dbReference type="PROSITE" id="PS50949">
    <property type="entry name" value="HTH_GNTR"/>
    <property type="match status" value="1"/>
</dbReference>
<dbReference type="InterPro" id="IPR011663">
    <property type="entry name" value="UTRA"/>
</dbReference>
<gene>
    <name evidence="5" type="ORF">W822_02765</name>
</gene>
<dbReference type="InterPro" id="IPR028978">
    <property type="entry name" value="Chorismate_lyase_/UTRA_dom_sf"/>
</dbReference>
<dbReference type="GO" id="GO:0003700">
    <property type="term" value="F:DNA-binding transcription factor activity"/>
    <property type="evidence" value="ECO:0007669"/>
    <property type="project" value="InterPro"/>
</dbReference>
<dbReference type="PANTHER" id="PTHR44846">
    <property type="entry name" value="MANNOSYL-D-GLYCERATE TRANSPORT/METABOLISM SYSTEM REPRESSOR MNGR-RELATED"/>
    <property type="match status" value="1"/>
</dbReference>
<dbReference type="InterPro" id="IPR000524">
    <property type="entry name" value="Tscrpt_reg_HTH_GntR"/>
</dbReference>
<evidence type="ECO:0000313" key="5">
    <source>
        <dbReference type="EMBL" id="ETF04109.1"/>
    </source>
</evidence>
<dbReference type="SUPFAM" id="SSF64288">
    <property type="entry name" value="Chorismate lyase-like"/>
    <property type="match status" value="1"/>
</dbReference>
<comment type="caution">
    <text evidence="5">The sequence shown here is derived from an EMBL/GenBank/DDBJ whole genome shotgun (WGS) entry which is preliminary data.</text>
</comment>
<dbReference type="InterPro" id="IPR036390">
    <property type="entry name" value="WH_DNA-bd_sf"/>
</dbReference>
<dbReference type="EMBL" id="AYXT01000001">
    <property type="protein sequence ID" value="ETF04109.1"/>
    <property type="molecule type" value="Genomic_DNA"/>
</dbReference>
<dbReference type="SMART" id="SM00866">
    <property type="entry name" value="UTRA"/>
    <property type="match status" value="1"/>
</dbReference>
<dbReference type="PRINTS" id="PR00035">
    <property type="entry name" value="HTHGNTR"/>
</dbReference>
<dbReference type="CDD" id="cd07377">
    <property type="entry name" value="WHTH_GntR"/>
    <property type="match status" value="1"/>
</dbReference>
<dbReference type="HOGENOM" id="CLU_063236_2_2_4"/>
<accession>V8QYM4</accession>
<keyword evidence="1" id="KW-0805">Transcription regulation</keyword>
<evidence type="ECO:0000313" key="6">
    <source>
        <dbReference type="Proteomes" id="UP000018733"/>
    </source>
</evidence>
<dbReference type="Pfam" id="PF07702">
    <property type="entry name" value="UTRA"/>
    <property type="match status" value="1"/>
</dbReference>
<dbReference type="OrthoDB" id="8582866at2"/>
<keyword evidence="2" id="KW-0238">DNA-binding</keyword>
<feature type="domain" description="HTH gntR-type" evidence="4">
    <location>
        <begin position="6"/>
        <end position="74"/>
    </location>
</feature>
<dbReference type="Gene3D" id="3.40.1410.10">
    <property type="entry name" value="Chorismate lyase-like"/>
    <property type="match status" value="1"/>
</dbReference>
<name>V8QYM4_9BURK</name>
<evidence type="ECO:0000256" key="3">
    <source>
        <dbReference type="ARBA" id="ARBA00023163"/>
    </source>
</evidence>
<dbReference type="GO" id="GO:0003677">
    <property type="term" value="F:DNA binding"/>
    <property type="evidence" value="ECO:0007669"/>
    <property type="project" value="UniProtKB-KW"/>
</dbReference>
<dbReference type="InterPro" id="IPR036388">
    <property type="entry name" value="WH-like_DNA-bd_sf"/>
</dbReference>
<dbReference type="SMART" id="SM00345">
    <property type="entry name" value="HTH_GNTR"/>
    <property type="match status" value="1"/>
</dbReference>
<keyword evidence="6" id="KW-1185">Reference proteome</keyword>
<evidence type="ECO:0000256" key="1">
    <source>
        <dbReference type="ARBA" id="ARBA00023015"/>
    </source>
</evidence>
<sequence>MIENPTPRYYKIYRLLKQAIENGQYDHQEAMPGENVLAETYQVSRLTIRRSLDLLQSEGLVERRQGAGTYPLPRNAATLPLTADINKLVAHLNKMGTGTQVRVLDVQYEMANRIVAHQLALPAKSKVQKAIRVRYHDGKPFSYLVTYVPEDIGRRYTKEDMTRQSLQAILKGLGLRLGSAEQTFTATAADAHHAEALGVTISSPLLCIKRLTRDKQGRPIEYLVAVYNPERFEYHMALSNKRSRGVDGWIVDESHSS</sequence>
<reference evidence="5 6" key="1">
    <citation type="journal article" date="2014" name="Genome Announc.">
        <title>Draft Genome Sequence of Advenella kashmirensis Strain W13003, a Polycyclic Aromatic Hydrocarbon-Degrading Bacterium.</title>
        <authorList>
            <person name="Wang X."/>
            <person name="Jin D."/>
            <person name="Zhou L."/>
            <person name="Wu L."/>
            <person name="An W."/>
            <person name="Zhao L."/>
        </authorList>
    </citation>
    <scope>NUCLEOTIDE SEQUENCE [LARGE SCALE GENOMIC DNA]</scope>
    <source>
        <strain evidence="5 6">W13003</strain>
    </source>
</reference>
<dbReference type="Pfam" id="PF00392">
    <property type="entry name" value="GntR"/>
    <property type="match status" value="1"/>
</dbReference>
<dbReference type="AlphaFoldDB" id="V8QYM4"/>
<dbReference type="GO" id="GO:0045892">
    <property type="term" value="P:negative regulation of DNA-templated transcription"/>
    <property type="evidence" value="ECO:0007669"/>
    <property type="project" value="TreeGrafter"/>
</dbReference>
<dbReference type="STRING" id="1424334.W822_02765"/>